<keyword evidence="1" id="KW-1003">Cell membrane</keyword>
<evidence type="ECO:0000313" key="2">
    <source>
        <dbReference type="EMBL" id="MBB3188270.1"/>
    </source>
</evidence>
<dbReference type="HAMAP" id="MF_02088">
    <property type="entry name" value="Q_prec_transport"/>
    <property type="match status" value="1"/>
</dbReference>
<name>A0A7W5H2Y7_9PORP</name>
<evidence type="ECO:0000256" key="1">
    <source>
        <dbReference type="HAMAP-Rule" id="MF_02088"/>
    </source>
</evidence>
<dbReference type="AlphaFoldDB" id="A0A7W5H2Y7"/>
<protein>
    <recommendedName>
        <fullName evidence="1">Probable queuosine precursor transporter</fullName>
        <shortName evidence="1">Q precursor transporter</shortName>
    </recommendedName>
</protein>
<accession>A0A7W5H2Y7</accession>
<comment type="function">
    <text evidence="1">Involved in the import of queuosine (Q) precursors, required for Q precursor salvage.</text>
</comment>
<keyword evidence="1" id="KW-0813">Transport</keyword>
<gene>
    <name evidence="2" type="ORF">FHX64_002468</name>
</gene>
<dbReference type="NCBIfam" id="TIGR00697">
    <property type="entry name" value="queuosine precursor transporter"/>
    <property type="match status" value="1"/>
</dbReference>
<dbReference type="InterPro" id="IPR003744">
    <property type="entry name" value="YhhQ"/>
</dbReference>
<dbReference type="EMBL" id="JACHYB010000002">
    <property type="protein sequence ID" value="MBB3188270.1"/>
    <property type="molecule type" value="Genomic_DNA"/>
</dbReference>
<keyword evidence="3" id="KW-1185">Reference proteome</keyword>
<feature type="transmembrane region" description="Helical" evidence="1">
    <location>
        <begin position="7"/>
        <end position="26"/>
    </location>
</feature>
<feature type="transmembrane region" description="Helical" evidence="1">
    <location>
        <begin position="32"/>
        <end position="52"/>
    </location>
</feature>
<keyword evidence="1" id="KW-1133">Transmembrane helix</keyword>
<dbReference type="GO" id="GO:0005886">
    <property type="term" value="C:plasma membrane"/>
    <property type="evidence" value="ECO:0007669"/>
    <property type="project" value="UniProtKB-SubCell"/>
</dbReference>
<keyword evidence="1" id="KW-0472">Membrane</keyword>
<evidence type="ECO:0000313" key="3">
    <source>
        <dbReference type="Proteomes" id="UP000544222"/>
    </source>
</evidence>
<reference evidence="2 3" key="1">
    <citation type="submission" date="2020-08" db="EMBL/GenBank/DDBJ databases">
        <title>Genomic Encyclopedia of Type Strains, Phase IV (KMG-IV): sequencing the most valuable type-strain genomes for metagenomic binning, comparative biology and taxonomic classification.</title>
        <authorList>
            <person name="Goeker M."/>
        </authorList>
    </citation>
    <scope>NUCLEOTIDE SEQUENCE [LARGE SCALE GENOMIC DNA]</scope>
    <source>
        <strain evidence="2 3">DSM 27471</strain>
    </source>
</reference>
<dbReference type="PANTHER" id="PTHR34300:SF2">
    <property type="entry name" value="QUEUOSINE PRECURSOR TRANSPORTER-RELATED"/>
    <property type="match status" value="1"/>
</dbReference>
<comment type="subcellular location">
    <subcellularLocation>
        <location evidence="1">Cell membrane</location>
        <topology evidence="1">Multi-pass membrane protein</topology>
    </subcellularLocation>
</comment>
<feature type="transmembrane region" description="Helical" evidence="1">
    <location>
        <begin position="141"/>
        <end position="168"/>
    </location>
</feature>
<proteinExistence type="inferred from homology"/>
<dbReference type="Proteomes" id="UP000544222">
    <property type="component" value="Unassembled WGS sequence"/>
</dbReference>
<feature type="transmembrane region" description="Helical" evidence="1">
    <location>
        <begin position="174"/>
        <end position="196"/>
    </location>
</feature>
<dbReference type="PANTHER" id="PTHR34300">
    <property type="entry name" value="QUEUOSINE PRECURSOR TRANSPORTER-RELATED"/>
    <property type="match status" value="1"/>
</dbReference>
<dbReference type="RefSeq" id="WP_183414036.1">
    <property type="nucleotide sequence ID" value="NZ_JACHYB010000002.1"/>
</dbReference>
<dbReference type="GO" id="GO:0022857">
    <property type="term" value="F:transmembrane transporter activity"/>
    <property type="evidence" value="ECO:0007669"/>
    <property type="project" value="UniProtKB-UniRule"/>
</dbReference>
<feature type="transmembrane region" description="Helical" evidence="1">
    <location>
        <begin position="64"/>
        <end position="88"/>
    </location>
</feature>
<dbReference type="Pfam" id="PF02592">
    <property type="entry name" value="Vut_1"/>
    <property type="match status" value="1"/>
</dbReference>
<keyword evidence="1" id="KW-0812">Transmembrane</keyword>
<comment type="caution">
    <text evidence="2">The sequence shown here is derived from an EMBL/GenBank/DDBJ whole genome shotgun (WGS) entry which is preliminary data.</text>
</comment>
<sequence>MKNSLSPLFLFMTVVFTTCLLVSNLVAFKIVMLGTIVVPAGIFLFPVTYIINDCIAEVWGFRKARLMIWTAFGMNFFAVLFYQFAIALPPAPFWEGQNAFANVLRQTPRIAIASLLAFLVGSFLNAYIMSKMKSAMNGAKFSLRVIVSTIVGESADSTIFITIAFLSILSWRQLLIMIATQAFLKTAYEIIILPVTQRIVIYIKQREQTDIIDREISYSIWKITEVG</sequence>
<comment type="similarity">
    <text evidence="1">Belongs to the vitamin uptake transporter (VUT/ECF) (TC 2.A.88) family. Q precursor transporter subfamily.</text>
</comment>
<feature type="transmembrane region" description="Helical" evidence="1">
    <location>
        <begin position="108"/>
        <end position="129"/>
    </location>
</feature>
<organism evidence="2 3">
    <name type="scientific">Microbacter margulisiae</name>
    <dbReference type="NCBI Taxonomy" id="1350067"/>
    <lineage>
        <taxon>Bacteria</taxon>
        <taxon>Pseudomonadati</taxon>
        <taxon>Bacteroidota</taxon>
        <taxon>Bacteroidia</taxon>
        <taxon>Bacteroidales</taxon>
        <taxon>Porphyromonadaceae</taxon>
        <taxon>Microbacter</taxon>
    </lineage>
</organism>